<keyword evidence="4" id="KW-1185">Reference proteome</keyword>
<dbReference type="Gene3D" id="3.30.70.1820">
    <property type="entry name" value="L1 transposable element, RRM domain"/>
    <property type="match status" value="1"/>
</dbReference>
<proteinExistence type="predicted"/>
<dbReference type="EMBL" id="JBBPFD010000001">
    <property type="protein sequence ID" value="KAK7945492.1"/>
    <property type="molecule type" value="Genomic_DNA"/>
</dbReference>
<evidence type="ECO:0008006" key="5">
    <source>
        <dbReference type="Google" id="ProtNLM"/>
    </source>
</evidence>
<evidence type="ECO:0000313" key="4">
    <source>
        <dbReference type="Proteomes" id="UP001460270"/>
    </source>
</evidence>
<feature type="region of interest" description="Disordered" evidence="2">
    <location>
        <begin position="1"/>
        <end position="20"/>
    </location>
</feature>
<accession>A0AAW0QC56</accession>
<feature type="coiled-coil region" evidence="1">
    <location>
        <begin position="55"/>
        <end position="118"/>
    </location>
</feature>
<dbReference type="InterPro" id="IPR004244">
    <property type="entry name" value="Transposase_22"/>
</dbReference>
<protein>
    <recommendedName>
        <fullName evidence="5">L1 transposable element RRM domain-containing protein</fullName>
    </recommendedName>
</protein>
<dbReference type="PANTHER" id="PTHR11505">
    <property type="entry name" value="L1 TRANSPOSABLE ELEMENT-RELATED"/>
    <property type="match status" value="1"/>
</dbReference>
<sequence length="334" mass="37957">MRVTRSQKTREPSKSDTEVTGDLSVDVEVDEANMLKETELAAEGGEADLTTAKAILGLTNTITEMKNELKQELANFKMDINQKLLNINADIRNQGTRLTEAEQRINELESANTDLRGALRHCLTQQNILQSKITDLEGRSRRNNMRIFGIKEGAEGSSMLLFVNNFLKTELALGEEIDLQIQRSHRSLGPKPQDNQPARSILVNFQRFDIKEKVLRAAWAKKITFDGKVISFANDMPTEINNKIKEYKDIKRAPKKQKYASDTVPARMRIHGTTGHACTKRIGSGGGHEERGFSVNLPRSPDVDWEQVLTRDVHWNRMDSTERVRDRLRGFQRD</sequence>
<name>A0AAW0QC56_9GOBI</name>
<evidence type="ECO:0000313" key="3">
    <source>
        <dbReference type="EMBL" id="KAK7945492.1"/>
    </source>
</evidence>
<feature type="compositionally biased region" description="Basic and acidic residues" evidence="2">
    <location>
        <begin position="8"/>
        <end position="17"/>
    </location>
</feature>
<evidence type="ECO:0000256" key="1">
    <source>
        <dbReference type="SAM" id="Coils"/>
    </source>
</evidence>
<comment type="caution">
    <text evidence="3">The sequence shown here is derived from an EMBL/GenBank/DDBJ whole genome shotgun (WGS) entry which is preliminary data.</text>
</comment>
<evidence type="ECO:0000256" key="2">
    <source>
        <dbReference type="SAM" id="MobiDB-lite"/>
    </source>
</evidence>
<reference evidence="4" key="1">
    <citation type="submission" date="2024-04" db="EMBL/GenBank/DDBJ databases">
        <title>Salinicola lusitanus LLJ914,a marine bacterium isolated from the Okinawa Trough.</title>
        <authorList>
            <person name="Li J."/>
        </authorList>
    </citation>
    <scope>NUCLEOTIDE SEQUENCE [LARGE SCALE GENOMIC DNA]</scope>
</reference>
<dbReference type="AlphaFoldDB" id="A0AAW0QC56"/>
<dbReference type="Proteomes" id="UP001460270">
    <property type="component" value="Unassembled WGS sequence"/>
</dbReference>
<organism evidence="3 4">
    <name type="scientific">Mugilogobius chulae</name>
    <name type="common">yellowstripe goby</name>
    <dbReference type="NCBI Taxonomy" id="88201"/>
    <lineage>
        <taxon>Eukaryota</taxon>
        <taxon>Metazoa</taxon>
        <taxon>Chordata</taxon>
        <taxon>Craniata</taxon>
        <taxon>Vertebrata</taxon>
        <taxon>Euteleostomi</taxon>
        <taxon>Actinopterygii</taxon>
        <taxon>Neopterygii</taxon>
        <taxon>Teleostei</taxon>
        <taxon>Neoteleostei</taxon>
        <taxon>Acanthomorphata</taxon>
        <taxon>Gobiaria</taxon>
        <taxon>Gobiiformes</taxon>
        <taxon>Gobioidei</taxon>
        <taxon>Gobiidae</taxon>
        <taxon>Gobionellinae</taxon>
        <taxon>Mugilogobius</taxon>
    </lineage>
</organism>
<keyword evidence="1" id="KW-0175">Coiled coil</keyword>
<gene>
    <name evidence="3" type="ORF">WMY93_001220</name>
</gene>